<evidence type="ECO:0000313" key="3">
    <source>
        <dbReference type="Proteomes" id="UP001159363"/>
    </source>
</evidence>
<accession>A0ABQ9IPP6</accession>
<evidence type="ECO:0000313" key="2">
    <source>
        <dbReference type="EMBL" id="KAJ8898165.1"/>
    </source>
</evidence>
<gene>
    <name evidence="2" type="ORF">PR048_003525</name>
</gene>
<keyword evidence="3" id="KW-1185">Reference proteome</keyword>
<feature type="region of interest" description="Disordered" evidence="1">
    <location>
        <begin position="156"/>
        <end position="180"/>
    </location>
</feature>
<name>A0ABQ9IPP6_9NEOP</name>
<protein>
    <submittedName>
        <fullName evidence="2">Uncharacterized protein</fullName>
    </submittedName>
</protein>
<comment type="caution">
    <text evidence="2">The sequence shown here is derived from an EMBL/GenBank/DDBJ whole genome shotgun (WGS) entry which is preliminary data.</text>
</comment>
<evidence type="ECO:0000256" key="1">
    <source>
        <dbReference type="SAM" id="MobiDB-lite"/>
    </source>
</evidence>
<sequence>MNEGSDDVAAVRRQCRHGNAQPPHSHCKYCMARVSGFHPSPAARLPPLRTGFNPRPVHSGLWQVGIAPDEDGFSRGSPVSPPLHSVAAPYSPHFTFTGSQDLEVAHSLLMTCMKLFWLAITMSWESVRMKRNERAGDPLGNPPTSKFPCAKILERPRRPLGSQQGKPGSIPGRATPGFSQVRIVPDDASGRRGLLEDLPLPPPLRSGAAPFSPHFNLIGYQDHVVKSRSNL</sequence>
<organism evidence="2 3">
    <name type="scientific">Dryococelus australis</name>
    <dbReference type="NCBI Taxonomy" id="614101"/>
    <lineage>
        <taxon>Eukaryota</taxon>
        <taxon>Metazoa</taxon>
        <taxon>Ecdysozoa</taxon>
        <taxon>Arthropoda</taxon>
        <taxon>Hexapoda</taxon>
        <taxon>Insecta</taxon>
        <taxon>Pterygota</taxon>
        <taxon>Neoptera</taxon>
        <taxon>Polyneoptera</taxon>
        <taxon>Phasmatodea</taxon>
        <taxon>Verophasmatodea</taxon>
        <taxon>Anareolatae</taxon>
        <taxon>Phasmatidae</taxon>
        <taxon>Eurycanthinae</taxon>
        <taxon>Dryococelus</taxon>
    </lineage>
</organism>
<dbReference type="EMBL" id="JARBHB010000001">
    <property type="protein sequence ID" value="KAJ8898165.1"/>
    <property type="molecule type" value="Genomic_DNA"/>
</dbReference>
<proteinExistence type="predicted"/>
<reference evidence="2 3" key="1">
    <citation type="submission" date="2023-02" db="EMBL/GenBank/DDBJ databases">
        <title>LHISI_Scaffold_Assembly.</title>
        <authorList>
            <person name="Stuart O.P."/>
            <person name="Cleave R."/>
            <person name="Magrath M.J.L."/>
            <person name="Mikheyev A.S."/>
        </authorList>
    </citation>
    <scope>NUCLEOTIDE SEQUENCE [LARGE SCALE GENOMIC DNA]</scope>
    <source>
        <strain evidence="2">Daus_M_001</strain>
        <tissue evidence="2">Leg muscle</tissue>
    </source>
</reference>
<dbReference type="Proteomes" id="UP001159363">
    <property type="component" value="Chromosome 1"/>
</dbReference>